<evidence type="ECO:0000313" key="1">
    <source>
        <dbReference type="EMBL" id="QRC92712.1"/>
    </source>
</evidence>
<dbReference type="Proteomes" id="UP000663193">
    <property type="component" value="Chromosome 2"/>
</dbReference>
<reference evidence="2" key="1">
    <citation type="journal article" date="2021" name="BMC Genomics">
        <title>Chromosome-level genome assembly and manually-curated proteome of model necrotroph Parastagonospora nodorum Sn15 reveals a genome-wide trove of candidate effector homologs, and redundancy of virulence-related functions within an accessory chromosome.</title>
        <authorList>
            <person name="Bertazzoni S."/>
            <person name="Jones D.A.B."/>
            <person name="Phan H.T."/>
            <person name="Tan K.-C."/>
            <person name="Hane J.K."/>
        </authorList>
    </citation>
    <scope>NUCLEOTIDE SEQUENCE [LARGE SCALE GENOMIC DNA]</scope>
    <source>
        <strain evidence="2">SN15 / ATCC MYA-4574 / FGSC 10173)</strain>
    </source>
</reference>
<gene>
    <name evidence="1" type="ORF">JI435_402890</name>
</gene>
<dbReference type="EMBL" id="CP069024">
    <property type="protein sequence ID" value="QRC92712.1"/>
    <property type="molecule type" value="Genomic_DNA"/>
</dbReference>
<accession>A0A7U2HYG7</accession>
<keyword evidence="2" id="KW-1185">Reference proteome</keyword>
<organism evidence="1 2">
    <name type="scientific">Phaeosphaeria nodorum (strain SN15 / ATCC MYA-4574 / FGSC 10173)</name>
    <name type="common">Glume blotch fungus</name>
    <name type="synonym">Parastagonospora nodorum</name>
    <dbReference type="NCBI Taxonomy" id="321614"/>
    <lineage>
        <taxon>Eukaryota</taxon>
        <taxon>Fungi</taxon>
        <taxon>Dikarya</taxon>
        <taxon>Ascomycota</taxon>
        <taxon>Pezizomycotina</taxon>
        <taxon>Dothideomycetes</taxon>
        <taxon>Pleosporomycetidae</taxon>
        <taxon>Pleosporales</taxon>
        <taxon>Pleosporineae</taxon>
        <taxon>Phaeosphaeriaceae</taxon>
        <taxon>Parastagonospora</taxon>
    </lineage>
</organism>
<protein>
    <submittedName>
        <fullName evidence="1">Uncharacterized protein</fullName>
    </submittedName>
</protein>
<proteinExistence type="predicted"/>
<evidence type="ECO:0000313" key="2">
    <source>
        <dbReference type="Proteomes" id="UP000663193"/>
    </source>
</evidence>
<name>A0A7U2HYG7_PHANO</name>
<sequence>MRSFSSCHHLIVNSFLELKSSGPVVWWCGLMPRWRQKQRCFGMCFLHLHSGGHLEEERVVQTLCVHTSISLEYTSHFNFVSCCLLCSVCD</sequence>
<dbReference type="VEuPathDB" id="FungiDB:JI435_402890"/>
<dbReference type="AlphaFoldDB" id="A0A7U2HYG7"/>